<comment type="caution">
    <text evidence="2">The sequence shown here is derived from an EMBL/GenBank/DDBJ whole genome shotgun (WGS) entry which is preliminary data.</text>
</comment>
<proteinExistence type="predicted"/>
<evidence type="ECO:0000313" key="2">
    <source>
        <dbReference type="EMBL" id="KAG1778968.1"/>
    </source>
</evidence>
<keyword evidence="3" id="KW-1185">Reference proteome</keyword>
<protein>
    <submittedName>
        <fullName evidence="2">Uncharacterized protein</fullName>
    </submittedName>
</protein>
<dbReference type="OrthoDB" id="2634969at2759"/>
<reference evidence="2" key="1">
    <citation type="journal article" date="2020" name="New Phytol.">
        <title>Comparative genomics reveals dynamic genome evolution in host specialist ectomycorrhizal fungi.</title>
        <authorList>
            <person name="Lofgren L.A."/>
            <person name="Nguyen N.H."/>
            <person name="Vilgalys R."/>
            <person name="Ruytinx J."/>
            <person name="Liao H.L."/>
            <person name="Branco S."/>
            <person name="Kuo A."/>
            <person name="LaButti K."/>
            <person name="Lipzen A."/>
            <person name="Andreopoulos W."/>
            <person name="Pangilinan J."/>
            <person name="Riley R."/>
            <person name="Hundley H."/>
            <person name="Na H."/>
            <person name="Barry K."/>
            <person name="Grigoriev I.V."/>
            <person name="Stajich J.E."/>
            <person name="Kennedy P.G."/>
        </authorList>
    </citation>
    <scope>NUCLEOTIDE SEQUENCE</scope>
    <source>
        <strain evidence="2">DOB743</strain>
    </source>
</reference>
<feature type="compositionally biased region" description="Basic and acidic residues" evidence="1">
    <location>
        <begin position="25"/>
        <end position="35"/>
    </location>
</feature>
<dbReference type="Proteomes" id="UP000714275">
    <property type="component" value="Unassembled WGS sequence"/>
</dbReference>
<dbReference type="AlphaFoldDB" id="A0A9P7D4N4"/>
<organism evidence="2 3">
    <name type="scientific">Suillus placidus</name>
    <dbReference type="NCBI Taxonomy" id="48579"/>
    <lineage>
        <taxon>Eukaryota</taxon>
        <taxon>Fungi</taxon>
        <taxon>Dikarya</taxon>
        <taxon>Basidiomycota</taxon>
        <taxon>Agaricomycotina</taxon>
        <taxon>Agaricomycetes</taxon>
        <taxon>Agaricomycetidae</taxon>
        <taxon>Boletales</taxon>
        <taxon>Suillineae</taxon>
        <taxon>Suillaceae</taxon>
        <taxon>Suillus</taxon>
    </lineage>
</organism>
<sequence length="293" mass="33308">MSIFAYQARLAARPAGGQKKKSRHHDSPSPKHMEEPISQTFHPPVLARAHAHQFIHSQGCDSSAEPPASNNNFVGQGAYRARIFERAQSSAKFSNIVRALWLCRCRPPMTRSWSSTHRHVNMVMYSYGLLDLMPPILSGFVFVMFGSPYVNEAGLLIRGAGHYCLPFESCAYYVDEASLLPNPRSWSSSVELFFSFHDPRLYFMLNDFTIQFLVASRGFATRLKRLKASRLGFGTNTALRPGFIPHISNVPLIVPMPFESERYLEELILARRLMFWYAGDIKKSLFPEDKDLL</sequence>
<gene>
    <name evidence="2" type="ORF">EV702DRAFT_1043949</name>
</gene>
<name>A0A9P7D4N4_9AGAM</name>
<evidence type="ECO:0000256" key="1">
    <source>
        <dbReference type="SAM" id="MobiDB-lite"/>
    </source>
</evidence>
<accession>A0A9P7D4N4</accession>
<feature type="region of interest" description="Disordered" evidence="1">
    <location>
        <begin position="11"/>
        <end position="37"/>
    </location>
</feature>
<evidence type="ECO:0000313" key="3">
    <source>
        <dbReference type="Proteomes" id="UP000714275"/>
    </source>
</evidence>
<dbReference type="EMBL" id="JABBWD010000013">
    <property type="protein sequence ID" value="KAG1778968.1"/>
    <property type="molecule type" value="Genomic_DNA"/>
</dbReference>